<dbReference type="PANTHER" id="PTHR46372">
    <property type="entry name" value="PROTEIN WVD2-LIKE 3"/>
    <property type="match status" value="1"/>
</dbReference>
<keyword evidence="6" id="KW-0175">Coiled coil</keyword>
<comment type="similarity">
    <text evidence="2">Belongs to the TPX2 family.</text>
</comment>
<accession>A0AAW1KVM8</accession>
<evidence type="ECO:0000313" key="10">
    <source>
        <dbReference type="Proteomes" id="UP001443914"/>
    </source>
</evidence>
<reference evidence="9" key="1">
    <citation type="submission" date="2024-03" db="EMBL/GenBank/DDBJ databases">
        <title>WGS assembly of Saponaria officinalis var. Norfolk2.</title>
        <authorList>
            <person name="Jenkins J."/>
            <person name="Shu S."/>
            <person name="Grimwood J."/>
            <person name="Barry K."/>
            <person name="Goodstein D."/>
            <person name="Schmutz J."/>
            <person name="Leebens-Mack J."/>
            <person name="Osbourn A."/>
        </authorList>
    </citation>
    <scope>NUCLEOTIDE SEQUENCE [LARGE SCALE GENOMIC DNA]</scope>
    <source>
        <strain evidence="9">JIC</strain>
    </source>
</reference>
<comment type="subcellular location">
    <subcellularLocation>
        <location evidence="1">Cytoplasm</location>
        <location evidence="1">Cytoskeleton</location>
    </subcellularLocation>
</comment>
<feature type="compositionally biased region" description="Polar residues" evidence="7">
    <location>
        <begin position="154"/>
        <end position="166"/>
    </location>
</feature>
<keyword evidence="10" id="KW-1185">Reference proteome</keyword>
<keyword evidence="3" id="KW-0963">Cytoplasm</keyword>
<evidence type="ECO:0000256" key="4">
    <source>
        <dbReference type="ARBA" id="ARBA00022701"/>
    </source>
</evidence>
<dbReference type="Proteomes" id="UP001443914">
    <property type="component" value="Unassembled WGS sequence"/>
</dbReference>
<dbReference type="GO" id="GO:0005874">
    <property type="term" value="C:microtubule"/>
    <property type="evidence" value="ECO:0007669"/>
    <property type="project" value="UniProtKB-KW"/>
</dbReference>
<evidence type="ECO:0000256" key="5">
    <source>
        <dbReference type="ARBA" id="ARBA00023212"/>
    </source>
</evidence>
<evidence type="ECO:0000259" key="8">
    <source>
        <dbReference type="Pfam" id="PF06886"/>
    </source>
</evidence>
<evidence type="ECO:0000313" key="9">
    <source>
        <dbReference type="EMBL" id="KAK9724410.1"/>
    </source>
</evidence>
<gene>
    <name evidence="9" type="ORF">RND81_05G070200</name>
</gene>
<feature type="region of interest" description="Disordered" evidence="7">
    <location>
        <begin position="110"/>
        <end position="214"/>
    </location>
</feature>
<comment type="caution">
    <text evidence="9">The sequence shown here is derived from an EMBL/GenBank/DDBJ whole genome shotgun (WGS) entry which is preliminary data.</text>
</comment>
<dbReference type="EMBL" id="JBDFQZ010000005">
    <property type="protein sequence ID" value="KAK9724410.1"/>
    <property type="molecule type" value="Genomic_DNA"/>
</dbReference>
<dbReference type="GO" id="GO:0008017">
    <property type="term" value="F:microtubule binding"/>
    <property type="evidence" value="ECO:0007669"/>
    <property type="project" value="InterPro"/>
</dbReference>
<dbReference type="Pfam" id="PF06886">
    <property type="entry name" value="TPX2"/>
    <property type="match status" value="1"/>
</dbReference>
<evidence type="ECO:0000256" key="2">
    <source>
        <dbReference type="ARBA" id="ARBA00005885"/>
    </source>
</evidence>
<name>A0AAW1KVM8_SAPOF</name>
<evidence type="ECO:0000256" key="3">
    <source>
        <dbReference type="ARBA" id="ARBA00022490"/>
    </source>
</evidence>
<dbReference type="InterPro" id="IPR044806">
    <property type="entry name" value="WVD2/WDL1-4"/>
</dbReference>
<keyword evidence="5" id="KW-0206">Cytoskeleton</keyword>
<dbReference type="InterPro" id="IPR027329">
    <property type="entry name" value="TPX2_C"/>
</dbReference>
<sequence>MGMEVREGCTHYELNSVIVSSNETLPVVNSESVPIHRDDMDSLENPKVAPLPDKDDVKECPSKNTVKVPEVCRDVKGHEQSYPRIKVRKSHLQEKTEAFRMKIVGDITRKVSPKSASKSCSKNDRASCTVPQPFSLATEKRALTRPMETKPAVNISSPKSKTTHLPNNGKKYLQSPTKKPLQSENKKHSDEEESSSVASDVSPLVRASRSRTVASAPIFKSMERAEKRKEFYSKLEEKQQALEAEKLQSEARTKEEIEAAIKQLRRSMMFKASPLPSFYHEESPRKHDLKKAAPTRESPKLARRKSYSDAVGLSKKRSASKANRHSLGVVMEDPNSSETNSGSSTNTMTGMAYEDNEGLERG</sequence>
<feature type="coiled-coil region" evidence="6">
    <location>
        <begin position="228"/>
        <end position="267"/>
    </location>
</feature>
<evidence type="ECO:0000256" key="1">
    <source>
        <dbReference type="ARBA" id="ARBA00004245"/>
    </source>
</evidence>
<feature type="region of interest" description="Disordered" evidence="7">
    <location>
        <begin position="276"/>
        <end position="362"/>
    </location>
</feature>
<proteinExistence type="inferred from homology"/>
<evidence type="ECO:0000256" key="7">
    <source>
        <dbReference type="SAM" id="MobiDB-lite"/>
    </source>
</evidence>
<evidence type="ECO:0000256" key="6">
    <source>
        <dbReference type="SAM" id="Coils"/>
    </source>
</evidence>
<feature type="domain" description="TPX2 C-terminal" evidence="8">
    <location>
        <begin position="219"/>
        <end position="287"/>
    </location>
</feature>
<keyword evidence="4" id="KW-0493">Microtubule</keyword>
<feature type="compositionally biased region" description="Low complexity" evidence="7">
    <location>
        <begin position="336"/>
        <end position="351"/>
    </location>
</feature>
<feature type="compositionally biased region" description="Polar residues" evidence="7">
    <location>
        <begin position="174"/>
        <end position="183"/>
    </location>
</feature>
<dbReference type="PANTHER" id="PTHR46372:SF2">
    <property type="entry name" value="PROTEIN WVD2-LIKE 3"/>
    <property type="match status" value="1"/>
</dbReference>
<protein>
    <recommendedName>
        <fullName evidence="8">TPX2 C-terminal domain-containing protein</fullName>
    </recommendedName>
</protein>
<feature type="compositionally biased region" description="Basic residues" evidence="7">
    <location>
        <begin position="314"/>
        <end position="324"/>
    </location>
</feature>
<dbReference type="GO" id="GO:0000226">
    <property type="term" value="P:microtubule cytoskeleton organization"/>
    <property type="evidence" value="ECO:0007669"/>
    <property type="project" value="InterPro"/>
</dbReference>
<organism evidence="9 10">
    <name type="scientific">Saponaria officinalis</name>
    <name type="common">Common soapwort</name>
    <name type="synonym">Lychnis saponaria</name>
    <dbReference type="NCBI Taxonomy" id="3572"/>
    <lineage>
        <taxon>Eukaryota</taxon>
        <taxon>Viridiplantae</taxon>
        <taxon>Streptophyta</taxon>
        <taxon>Embryophyta</taxon>
        <taxon>Tracheophyta</taxon>
        <taxon>Spermatophyta</taxon>
        <taxon>Magnoliopsida</taxon>
        <taxon>eudicotyledons</taxon>
        <taxon>Gunneridae</taxon>
        <taxon>Pentapetalae</taxon>
        <taxon>Caryophyllales</taxon>
        <taxon>Caryophyllaceae</taxon>
        <taxon>Caryophylleae</taxon>
        <taxon>Saponaria</taxon>
    </lineage>
</organism>
<dbReference type="AlphaFoldDB" id="A0AAW1KVM8"/>